<dbReference type="PRINTS" id="PR00379">
    <property type="entry name" value="INTEIN"/>
</dbReference>
<dbReference type="NCBIfam" id="TIGR01445">
    <property type="entry name" value="intein_Nterm"/>
    <property type="match status" value="1"/>
</dbReference>
<keyword evidence="8" id="KW-0068">Autocatalytic cleavage</keyword>
<keyword evidence="12" id="KW-0413">Isomerase</keyword>
<dbReference type="Pfam" id="PF14528">
    <property type="entry name" value="LAGLIDADG_3"/>
    <property type="match status" value="1"/>
</dbReference>
<evidence type="ECO:0000256" key="5">
    <source>
        <dbReference type="ARBA" id="ARBA00022741"/>
    </source>
</evidence>
<evidence type="ECO:0000259" key="18">
    <source>
        <dbReference type="PROSITE" id="PS51199"/>
    </source>
</evidence>
<dbReference type="InterPro" id="IPR036185">
    <property type="entry name" value="DNA_heli_DnaB-like_N_sf"/>
</dbReference>
<protein>
    <recommendedName>
        <fullName evidence="15 16">Replicative DNA helicase</fullName>
        <ecNumber evidence="15 16">5.6.2.3</ecNumber>
    </recommendedName>
</protein>
<keyword evidence="5 16" id="KW-0547">Nucleotide-binding</keyword>
<dbReference type="Gene3D" id="3.40.50.300">
    <property type="entry name" value="P-loop containing nucleotide triphosphate hydrolases"/>
    <property type="match status" value="2"/>
</dbReference>
<evidence type="ECO:0000256" key="9">
    <source>
        <dbReference type="ARBA" id="ARBA00022840"/>
    </source>
</evidence>
<evidence type="ECO:0000313" key="19">
    <source>
        <dbReference type="EMBL" id="CUS03487.2"/>
    </source>
</evidence>
<dbReference type="Pfam" id="PF00772">
    <property type="entry name" value="DnaB"/>
    <property type="match status" value="1"/>
</dbReference>
<dbReference type="SMART" id="SM00305">
    <property type="entry name" value="HintC"/>
    <property type="match status" value="1"/>
</dbReference>
<reference evidence="19" key="1">
    <citation type="submission" date="2016-01" db="EMBL/GenBank/DDBJ databases">
        <authorList>
            <person name="Mcilroy J.S."/>
            <person name="Karst M S."/>
            <person name="Albertsen M."/>
        </authorList>
    </citation>
    <scope>NUCLEOTIDE SEQUENCE</scope>
    <source>
        <strain evidence="19">Cfx-K</strain>
    </source>
</reference>
<dbReference type="InterPro" id="IPR007692">
    <property type="entry name" value="DNA_helicase_DnaB"/>
</dbReference>
<comment type="similarity">
    <text evidence="1 16">Belongs to the helicase family. DnaB subfamily.</text>
</comment>
<evidence type="ECO:0000256" key="2">
    <source>
        <dbReference type="ARBA" id="ARBA00022515"/>
    </source>
</evidence>
<dbReference type="GO" id="GO:0006269">
    <property type="term" value="P:DNA replication, synthesis of primer"/>
    <property type="evidence" value="ECO:0007669"/>
    <property type="project" value="UniProtKB-UniRule"/>
</dbReference>
<evidence type="ECO:0000256" key="8">
    <source>
        <dbReference type="ARBA" id="ARBA00022813"/>
    </source>
</evidence>
<dbReference type="GO" id="GO:0016539">
    <property type="term" value="P:intein-mediated protein splicing"/>
    <property type="evidence" value="ECO:0007669"/>
    <property type="project" value="InterPro"/>
</dbReference>
<evidence type="ECO:0000256" key="1">
    <source>
        <dbReference type="ARBA" id="ARBA00008428"/>
    </source>
</evidence>
<feature type="domain" description="DOD-type homing endonuclease" evidence="17">
    <location>
        <begin position="497"/>
        <end position="646"/>
    </location>
</feature>
<dbReference type="Gene3D" id="3.10.28.10">
    <property type="entry name" value="Homing endonucleases"/>
    <property type="match status" value="1"/>
</dbReference>
<dbReference type="RefSeq" id="WP_095042975.1">
    <property type="nucleotide sequence ID" value="NZ_LN890655.1"/>
</dbReference>
<dbReference type="Proteomes" id="UP000215027">
    <property type="component" value="Chromosome I"/>
</dbReference>
<dbReference type="CDD" id="cd00081">
    <property type="entry name" value="Hint"/>
    <property type="match status" value="2"/>
</dbReference>
<dbReference type="PROSITE" id="PS51199">
    <property type="entry name" value="SF4_HELICASE"/>
    <property type="match status" value="2"/>
</dbReference>
<evidence type="ECO:0000256" key="14">
    <source>
        <dbReference type="ARBA" id="ARBA00048954"/>
    </source>
</evidence>
<gene>
    <name evidence="19" type="primary">dnaB</name>
    <name evidence="19" type="ORF">CFX0092_A1609</name>
</gene>
<dbReference type="SUPFAM" id="SSF52540">
    <property type="entry name" value="P-loop containing nucleoside triphosphate hydrolases"/>
    <property type="match status" value="2"/>
</dbReference>
<evidence type="ECO:0000256" key="4">
    <source>
        <dbReference type="ARBA" id="ARBA00022737"/>
    </source>
</evidence>
<evidence type="ECO:0000256" key="12">
    <source>
        <dbReference type="ARBA" id="ARBA00023235"/>
    </source>
</evidence>
<evidence type="ECO:0000256" key="11">
    <source>
        <dbReference type="ARBA" id="ARBA00023125"/>
    </source>
</evidence>
<dbReference type="SUPFAM" id="SSF48024">
    <property type="entry name" value="N-terminal domain of DnaB helicase"/>
    <property type="match status" value="1"/>
</dbReference>
<keyword evidence="6 16" id="KW-0378">Hydrolase</keyword>
<evidence type="ECO:0000256" key="10">
    <source>
        <dbReference type="ARBA" id="ARBA00023000"/>
    </source>
</evidence>
<evidence type="ECO:0000256" key="15">
    <source>
        <dbReference type="NCBIfam" id="TIGR00665"/>
    </source>
</evidence>
<evidence type="ECO:0000256" key="7">
    <source>
        <dbReference type="ARBA" id="ARBA00022806"/>
    </source>
</evidence>
<feature type="domain" description="SF4 helicase" evidence="18">
    <location>
        <begin position="813"/>
        <end position="874"/>
    </location>
</feature>
<dbReference type="InterPro" id="IPR027434">
    <property type="entry name" value="Homing_endonucl"/>
</dbReference>
<dbReference type="InterPro" id="IPR004860">
    <property type="entry name" value="LAGLIDADG_dom"/>
</dbReference>
<dbReference type="InterPro" id="IPR007693">
    <property type="entry name" value="DNA_helicase_DnaB-like_N"/>
</dbReference>
<dbReference type="EC" id="5.6.2.3" evidence="15 16"/>
<keyword evidence="7 16" id="KW-0347">Helicase</keyword>
<evidence type="ECO:0000256" key="13">
    <source>
        <dbReference type="ARBA" id="ARBA00044940"/>
    </source>
</evidence>
<dbReference type="InterPro" id="IPR003586">
    <property type="entry name" value="Hint_dom_C"/>
</dbReference>
<keyword evidence="9 16" id="KW-0067">ATP-binding</keyword>
<dbReference type="NCBIfam" id="TIGR00665">
    <property type="entry name" value="DnaB"/>
    <property type="match status" value="1"/>
</dbReference>
<evidence type="ECO:0000259" key="17">
    <source>
        <dbReference type="PROSITE" id="PS50819"/>
    </source>
</evidence>
<keyword evidence="3 16" id="KW-0235">DNA replication</keyword>
<dbReference type="AlphaFoldDB" id="A0A170PG20"/>
<feature type="domain" description="SF4 helicase" evidence="18">
    <location>
        <begin position="178"/>
        <end position="382"/>
    </location>
</feature>
<dbReference type="GO" id="GO:0016887">
    <property type="term" value="F:ATP hydrolysis activity"/>
    <property type="evidence" value="ECO:0007669"/>
    <property type="project" value="RHEA"/>
</dbReference>
<keyword evidence="4" id="KW-0677">Repeat</keyword>
<dbReference type="KEGG" id="pbf:CFX0092_A1609"/>
<evidence type="ECO:0000256" key="3">
    <source>
        <dbReference type="ARBA" id="ARBA00022705"/>
    </source>
</evidence>
<dbReference type="Pfam" id="PF14890">
    <property type="entry name" value="Intein_splicing"/>
    <property type="match status" value="1"/>
</dbReference>
<evidence type="ECO:0000256" key="16">
    <source>
        <dbReference type="RuleBase" id="RU362085"/>
    </source>
</evidence>
<dbReference type="FunFam" id="1.10.860.10:FF:000001">
    <property type="entry name" value="Replicative DNA helicase"/>
    <property type="match status" value="1"/>
</dbReference>
<dbReference type="InterPro" id="IPR004042">
    <property type="entry name" value="Intein_endonuc_central"/>
</dbReference>
<keyword evidence="11 16" id="KW-0238">DNA-binding</keyword>
<dbReference type="PROSITE" id="PS50819">
    <property type="entry name" value="INTEIN_ENDONUCLEASE"/>
    <property type="match status" value="1"/>
</dbReference>
<dbReference type="PANTHER" id="PTHR30153">
    <property type="entry name" value="REPLICATIVE DNA HELICASE DNAB"/>
    <property type="match status" value="1"/>
</dbReference>
<dbReference type="InterPro" id="IPR006142">
    <property type="entry name" value="INTEIN"/>
</dbReference>
<dbReference type="Gene3D" id="2.170.16.10">
    <property type="entry name" value="Hedgehog/Intein (Hint) domain"/>
    <property type="match status" value="2"/>
</dbReference>
<sequence length="877" mass="98770">MDTIEERLPPHSVEAEEAVLGSLLIDPDAIFEIANFLRPEAFYRAQNRWIFESILALSERRVPLDVVTLIEELRRREQLDEIGGEATVISLLNAVPTSINVEAYGKMVEAASIRRNLILAAGSIAKLAYNEAEDIDVVLDRSEHALFSISEQRTNRDLRPVKEIAGEYLERIELLRERGDEFIGIPTGFTDLDRMLSGLNKSDLVIIAARPSMGKTALQNSIALNAARRYDKRVAMFNLEMSGEQLVQRMIATETRIDSQRLRRGDLADHEWAIFLESLGRLSESRLFIDDTPSITPMQLRTKCRRLYAEHGLDMVMIDYLQLMSAEHPTNNRVQEVSEISRELKGLAREFDVPVVAAAQLSRAVEQRQNKRPMLSDLRDSGCLTGDTLITLADSGDRVPIRQLVGRSDVAVWAVNPLTYQIERAVVSNAFSTGVKESFRLTTRIGHTIRATANHLFLTVGGWQRLDELAAGAYIALPRRVPAGNRARTMRDAELALLGHLIGDGCTLPRHTIQYTTKECDLAEMVVGLAQSLFGQEVRPRINQERSWYQVYLTSTRHHTHGTRSAVSEWLDSYGIWGLRSYEKRVPDQLFRQDDLGIALFLRHLWSTDGCIRMTWGKSPRPAIYYASSSKQLARDVQSLLLRLGINAILKESPQGNRGRPQYHVIVTGKTDVITFATHIGAVNPARQERMDEILAYIENRAANTNRDVIPQPAWDLFVRPAMEVAGVSQRALYAGIGTAYGGTTIMKQNMSRERAARVAQAAKSAELQTLAESDIYWDQIVSIEPDAVEEVFDLTVPGVHNFVADDIIVHNSIEQDADVVMFIYRDDYYNPDSTERPNIAEISVAKHRNGPTGTIDLFWHGKLATFRNLHRQEIEL</sequence>
<dbReference type="OrthoDB" id="9773982at2"/>
<evidence type="ECO:0000313" key="20">
    <source>
        <dbReference type="Proteomes" id="UP000215027"/>
    </source>
</evidence>
<name>A0A170PG20_9CHLR</name>
<dbReference type="GO" id="GO:0005524">
    <property type="term" value="F:ATP binding"/>
    <property type="evidence" value="ECO:0007669"/>
    <property type="project" value="UniProtKB-UniRule"/>
</dbReference>
<dbReference type="Pfam" id="PF03796">
    <property type="entry name" value="DnaB_C"/>
    <property type="match status" value="1"/>
</dbReference>
<dbReference type="EMBL" id="LN890655">
    <property type="protein sequence ID" value="CUS03487.2"/>
    <property type="molecule type" value="Genomic_DNA"/>
</dbReference>
<dbReference type="GO" id="GO:0003677">
    <property type="term" value="F:DNA binding"/>
    <property type="evidence" value="ECO:0007669"/>
    <property type="project" value="UniProtKB-UniRule"/>
</dbReference>
<dbReference type="Gene3D" id="1.10.860.10">
    <property type="entry name" value="DNAb Helicase, Chain A"/>
    <property type="match status" value="1"/>
</dbReference>
<dbReference type="InterPro" id="IPR036844">
    <property type="entry name" value="Hint_dom_sf"/>
</dbReference>
<dbReference type="InterPro" id="IPR016136">
    <property type="entry name" value="DNA_helicase_N/primase_C"/>
</dbReference>
<dbReference type="InterPro" id="IPR027417">
    <property type="entry name" value="P-loop_NTPase"/>
</dbReference>
<dbReference type="SUPFAM" id="SSF55608">
    <property type="entry name" value="Homing endonucleases"/>
    <property type="match status" value="1"/>
</dbReference>
<dbReference type="SUPFAM" id="SSF51294">
    <property type="entry name" value="Hedgehog/intein (Hint) domain"/>
    <property type="match status" value="1"/>
</dbReference>
<accession>A0A170PG20</accession>
<dbReference type="CDD" id="cd00984">
    <property type="entry name" value="DnaB_C"/>
    <property type="match status" value="1"/>
</dbReference>
<dbReference type="InterPro" id="IPR030934">
    <property type="entry name" value="Intein_C"/>
</dbReference>
<comment type="catalytic activity">
    <reaction evidence="14 16">
        <text>ATP + H2O = ADP + phosphate + H(+)</text>
        <dbReference type="Rhea" id="RHEA:13065"/>
        <dbReference type="ChEBI" id="CHEBI:15377"/>
        <dbReference type="ChEBI" id="CHEBI:15378"/>
        <dbReference type="ChEBI" id="CHEBI:30616"/>
        <dbReference type="ChEBI" id="CHEBI:43474"/>
        <dbReference type="ChEBI" id="CHEBI:456216"/>
        <dbReference type="EC" id="5.6.2.3"/>
    </reaction>
</comment>
<evidence type="ECO:0000256" key="6">
    <source>
        <dbReference type="ARBA" id="ARBA00022801"/>
    </source>
</evidence>
<proteinExistence type="inferred from homology"/>
<dbReference type="PROSITE" id="PS50817">
    <property type="entry name" value="INTEIN_N_TER"/>
    <property type="match status" value="1"/>
</dbReference>
<organism evidence="19 20">
    <name type="scientific">Candidatus Promineifilum breve</name>
    <dbReference type="NCBI Taxonomy" id="1806508"/>
    <lineage>
        <taxon>Bacteria</taxon>
        <taxon>Bacillati</taxon>
        <taxon>Chloroflexota</taxon>
        <taxon>Ardenticatenia</taxon>
        <taxon>Candidatus Promineifilales</taxon>
        <taxon>Candidatus Promineifilaceae</taxon>
        <taxon>Candidatus Promineifilum</taxon>
    </lineage>
</organism>
<keyword evidence="10" id="KW-0651">Protein splicing</keyword>
<dbReference type="InterPro" id="IPR006141">
    <property type="entry name" value="Intein_N"/>
</dbReference>
<dbReference type="GO" id="GO:0005829">
    <property type="term" value="C:cytosol"/>
    <property type="evidence" value="ECO:0007669"/>
    <property type="project" value="TreeGrafter"/>
</dbReference>
<dbReference type="GO" id="GO:0043139">
    <property type="term" value="F:5'-3' DNA helicase activity"/>
    <property type="evidence" value="ECO:0007669"/>
    <property type="project" value="UniProtKB-EC"/>
</dbReference>
<dbReference type="SMART" id="SM00306">
    <property type="entry name" value="HintN"/>
    <property type="match status" value="1"/>
</dbReference>
<dbReference type="PANTHER" id="PTHR30153:SF2">
    <property type="entry name" value="REPLICATIVE DNA HELICASE"/>
    <property type="match status" value="1"/>
</dbReference>
<keyword evidence="20" id="KW-1185">Reference proteome</keyword>
<dbReference type="PROSITE" id="PS50818">
    <property type="entry name" value="INTEIN_C_TER"/>
    <property type="match status" value="1"/>
</dbReference>
<comment type="function">
    <text evidence="13 16">The intein is an endonuclease.</text>
</comment>
<dbReference type="InterPro" id="IPR003587">
    <property type="entry name" value="Hint_dom_N"/>
</dbReference>
<comment type="function">
    <text evidence="16">The main replicative DNA helicase, it participates in initiation and elongation during chromosome replication. Travels ahead of the DNA replisome, separating dsDNA into templates for DNA synthesis. A processive ATP-dependent 5'-3' DNA helicase it has DNA-dependent ATPase activity.</text>
</comment>
<dbReference type="NCBIfam" id="NF005852">
    <property type="entry name" value="PRK07773.1"/>
    <property type="match status" value="1"/>
</dbReference>
<dbReference type="NCBIfam" id="TIGR01443">
    <property type="entry name" value="intein_Cterm"/>
    <property type="match status" value="1"/>
</dbReference>
<keyword evidence="2 16" id="KW-0639">Primosome</keyword>
<dbReference type="GO" id="GO:1990077">
    <property type="term" value="C:primosome complex"/>
    <property type="evidence" value="ECO:0007669"/>
    <property type="project" value="UniProtKB-UniRule"/>
</dbReference>
<dbReference type="GO" id="GO:0004519">
    <property type="term" value="F:endonuclease activity"/>
    <property type="evidence" value="ECO:0007669"/>
    <property type="project" value="InterPro"/>
</dbReference>
<dbReference type="InterPro" id="IPR007694">
    <property type="entry name" value="DNA_helicase_DnaB-like_C"/>
</dbReference>